<evidence type="ECO:0000313" key="1">
    <source>
        <dbReference type="EMBL" id="KAI9916532.1"/>
    </source>
</evidence>
<dbReference type="EMBL" id="CM047581">
    <property type="protein sequence ID" value="KAI9916532.1"/>
    <property type="molecule type" value="Genomic_DNA"/>
</dbReference>
<organism evidence="1 2">
    <name type="scientific">Peronosclerospora sorghi</name>
    <dbReference type="NCBI Taxonomy" id="230839"/>
    <lineage>
        <taxon>Eukaryota</taxon>
        <taxon>Sar</taxon>
        <taxon>Stramenopiles</taxon>
        <taxon>Oomycota</taxon>
        <taxon>Peronosporomycetes</taxon>
        <taxon>Peronosporales</taxon>
        <taxon>Peronosporaceae</taxon>
        <taxon>Peronosclerospora</taxon>
    </lineage>
</organism>
<reference evidence="1 2" key="1">
    <citation type="journal article" date="2022" name="bioRxiv">
        <title>The genome of the oomycete Peronosclerospora sorghi, a cosmopolitan pathogen of maize and sorghum, is inflated with dispersed pseudogenes.</title>
        <authorList>
            <person name="Fletcher K."/>
            <person name="Martin F."/>
            <person name="Isakeit T."/>
            <person name="Cavanaugh K."/>
            <person name="Magill C."/>
            <person name="Michelmore R."/>
        </authorList>
    </citation>
    <scope>NUCLEOTIDE SEQUENCE [LARGE SCALE GENOMIC DNA]</scope>
    <source>
        <strain evidence="1">P6</strain>
    </source>
</reference>
<accession>A0ACC0WD93</accession>
<dbReference type="Proteomes" id="UP001163321">
    <property type="component" value="Chromosome 2"/>
</dbReference>
<protein>
    <submittedName>
        <fullName evidence="1">Uncharacterized protein</fullName>
    </submittedName>
</protein>
<proteinExistence type="predicted"/>
<sequence>MTHVVNLAEDVVLCGVLQAAEQLQGAILAADTGCVEALRWSGAMPLLLRDLGVQNVIPVETVLACASPETLCHVLSVQDPHKSVQHVAFLLSGFLWDYETALRRVLVLGVIHRVTLCSTLTEHAHECYDFRPHTGIDVAPGASAAHVMHFQAFGHQLSKDVERMRTENDGQVKEEEEEEEAWDADDAASAATTVDVRVLHLPLSLVPLLSAKTRLCPEPSVFVLSHPTCAAAFPLLLHQVDDAHATPAPRSSTEQGGNMFYAANERKTYAHVKDVRPEDIPSAFRRSMRLVAHTLSDTLASARLDVKERIFAVGATSLKIGHTLLRILNEGHEAATPRAVHDQQPASLVLMDRTSDLASPCSFGDALLDRVLALLPQTRLSAEAEARKESMTRATLHVTDIFPLGGCDPTPLSMSGPLAAPLKERTVVPSPFVAQIQWKGGAGLCHPNAKSGSSTFRSLAFRPAKLALRELDKRLQALELELLERGKVQKAAATRRRGEPVRGRDVVLRRISKILEAGEGATLDSTALIELGMIVLETLERMEPLQARWNKCREQAVRHMELRKQGRGEWILPELADFIQRHGSVVHSRTPEKANEETLSLEEVLTLVVHAFALSSSVSLEAFTIQMVQKALVEHIRETVRSTPLSLETALPDLFEQVSPYLDTTKSRAREPASASDPCHDSERDEWEWDDGTNSLTEVSSHSADESEVTTRIEAYVERLMRMVEDCALQYANTSVDENAADSRAPSVVAQLCASIVAPSSGASSIPAMQHIVDASEQLTRAGMDLLMSGFSRFGFGRGATETERGTSSRVMGPATVLVVFVVGGLTFQEIQQVHDVLLRGTRKYQVILGGTTITNKEVILKKLFTCTM</sequence>
<evidence type="ECO:0000313" key="2">
    <source>
        <dbReference type="Proteomes" id="UP001163321"/>
    </source>
</evidence>
<name>A0ACC0WD93_9STRA</name>
<comment type="caution">
    <text evidence="1">The sequence shown here is derived from an EMBL/GenBank/DDBJ whole genome shotgun (WGS) entry which is preliminary data.</text>
</comment>
<gene>
    <name evidence="1" type="ORF">PsorP6_016868</name>
</gene>
<keyword evidence="2" id="KW-1185">Reference proteome</keyword>